<dbReference type="AlphaFoldDB" id="A0A3P6SFC4"/>
<proteinExistence type="predicted"/>
<dbReference type="OrthoDB" id="5857405at2759"/>
<reference evidence="2 3" key="1">
    <citation type="submission" date="2018-11" db="EMBL/GenBank/DDBJ databases">
        <authorList>
            <consortium name="Pathogen Informatics"/>
        </authorList>
    </citation>
    <scope>NUCLEOTIDE SEQUENCE [LARGE SCALE GENOMIC DNA]</scope>
</reference>
<gene>
    <name evidence="2" type="ORF">CGOC_LOCUS2408</name>
</gene>
<accession>A0A3P6SFC4</accession>
<protein>
    <submittedName>
        <fullName evidence="2">Uncharacterized protein</fullName>
    </submittedName>
</protein>
<sequence length="118" mass="13291">MDFKAFCDLQNEITKCIKETVSLRANTVVFDKDEIKRKLPEDIKNFMMKDISKAGTRNRAHSPPKFDSPVSPTPGPSRKRSRDAGKSEFSGQSEVPEFSDRPLPKDFKAKISVDCLNA</sequence>
<evidence type="ECO:0000313" key="3">
    <source>
        <dbReference type="Proteomes" id="UP000271889"/>
    </source>
</evidence>
<evidence type="ECO:0000256" key="1">
    <source>
        <dbReference type="SAM" id="MobiDB-lite"/>
    </source>
</evidence>
<dbReference type="Proteomes" id="UP000271889">
    <property type="component" value="Unassembled WGS sequence"/>
</dbReference>
<evidence type="ECO:0000313" key="2">
    <source>
        <dbReference type="EMBL" id="VDK52528.1"/>
    </source>
</evidence>
<dbReference type="EMBL" id="UYRV01005373">
    <property type="protein sequence ID" value="VDK52528.1"/>
    <property type="molecule type" value="Genomic_DNA"/>
</dbReference>
<organism evidence="2 3">
    <name type="scientific">Cylicostephanus goldi</name>
    <name type="common">Nematode worm</name>
    <dbReference type="NCBI Taxonomy" id="71465"/>
    <lineage>
        <taxon>Eukaryota</taxon>
        <taxon>Metazoa</taxon>
        <taxon>Ecdysozoa</taxon>
        <taxon>Nematoda</taxon>
        <taxon>Chromadorea</taxon>
        <taxon>Rhabditida</taxon>
        <taxon>Rhabditina</taxon>
        <taxon>Rhabditomorpha</taxon>
        <taxon>Strongyloidea</taxon>
        <taxon>Strongylidae</taxon>
        <taxon>Cylicostephanus</taxon>
    </lineage>
</organism>
<feature type="region of interest" description="Disordered" evidence="1">
    <location>
        <begin position="50"/>
        <end position="104"/>
    </location>
</feature>
<name>A0A3P6SFC4_CYLGO</name>
<keyword evidence="3" id="KW-1185">Reference proteome</keyword>